<gene>
    <name evidence="1" type="ORF">ColSpa_10832</name>
</gene>
<dbReference type="GeneID" id="73331634"/>
<dbReference type="AlphaFoldDB" id="A0AA37PE83"/>
<organism evidence="1 2">
    <name type="scientific">Colletotrichum spaethianum</name>
    <dbReference type="NCBI Taxonomy" id="700344"/>
    <lineage>
        <taxon>Eukaryota</taxon>
        <taxon>Fungi</taxon>
        <taxon>Dikarya</taxon>
        <taxon>Ascomycota</taxon>
        <taxon>Pezizomycotina</taxon>
        <taxon>Sordariomycetes</taxon>
        <taxon>Hypocreomycetidae</taxon>
        <taxon>Glomerellales</taxon>
        <taxon>Glomerellaceae</taxon>
        <taxon>Colletotrichum</taxon>
        <taxon>Colletotrichum spaethianum species complex</taxon>
    </lineage>
</organism>
<evidence type="ECO:0000313" key="2">
    <source>
        <dbReference type="Proteomes" id="UP001055115"/>
    </source>
</evidence>
<comment type="caution">
    <text evidence="1">The sequence shown here is derived from an EMBL/GenBank/DDBJ whole genome shotgun (WGS) entry which is preliminary data.</text>
</comment>
<name>A0AA37PE83_9PEZI</name>
<protein>
    <submittedName>
        <fullName evidence="1">Uncharacterized protein</fullName>
    </submittedName>
</protein>
<evidence type="ECO:0000313" key="1">
    <source>
        <dbReference type="EMBL" id="GKT50651.1"/>
    </source>
</evidence>
<sequence length="248" mass="28151">MDMMPGIFRKHSWWADRRDLFTLLQHFGLSRTTEPRDINYALCGNSTDASGPGILTPDYEMLTHKLVQDVSKFLFLYDLTGVAGLRLVSITDLATRVEQLNHIAILGHIQNKDKTSCMRLISCETSVSRLRAAGAYARLCGSSMLDKVLRRNGIVLRRRDPIQEVFQDSGCDTIEFLISNLAALQHHEREAIGLIFKYRPLGDIADASKQFLSGNSRASWAHSWALAMLAAWLFHRWESFTTDRRLLP</sequence>
<dbReference type="RefSeq" id="XP_049133001.1">
    <property type="nucleotide sequence ID" value="XM_049277044.1"/>
</dbReference>
<proteinExistence type="predicted"/>
<reference evidence="1 2" key="1">
    <citation type="submission" date="2022-03" db="EMBL/GenBank/DDBJ databases">
        <title>Genome data of Colletotrichum spp.</title>
        <authorList>
            <person name="Utami Y.D."/>
            <person name="Hiruma K."/>
        </authorList>
    </citation>
    <scope>NUCLEOTIDE SEQUENCE [LARGE SCALE GENOMIC DNA]</scope>
    <source>
        <strain evidence="1 2">MAFF 239500</strain>
    </source>
</reference>
<accession>A0AA37PE83</accession>
<dbReference type="Proteomes" id="UP001055115">
    <property type="component" value="Unassembled WGS sequence"/>
</dbReference>
<dbReference type="EMBL" id="BQXU01000039">
    <property type="protein sequence ID" value="GKT50651.1"/>
    <property type="molecule type" value="Genomic_DNA"/>
</dbReference>
<keyword evidence="2" id="KW-1185">Reference proteome</keyword>